<protein>
    <submittedName>
        <fullName evidence="8">Methyl-accepting chemotaxis protein</fullName>
    </submittedName>
</protein>
<evidence type="ECO:0000313" key="8">
    <source>
        <dbReference type="EMBL" id="KAA8709561.1"/>
    </source>
</evidence>
<dbReference type="GO" id="GO:0007165">
    <property type="term" value="P:signal transduction"/>
    <property type="evidence" value="ECO:0007669"/>
    <property type="project" value="UniProtKB-KW"/>
</dbReference>
<keyword evidence="1 3" id="KW-0807">Transducer</keyword>
<dbReference type="PROSITE" id="PS50111">
    <property type="entry name" value="CHEMOTAXIS_TRANSDUC_2"/>
    <property type="match status" value="1"/>
</dbReference>
<sequence>MLKTFRAKMIFTLIVFFVVGVVGLIALLQSNFNKLATKESTHTANMLSQSIFYTIRAGMNIGSRDAIEASVEDSKSIPGVEDVKLYQAPSVVELFAIQDPLVPTDVVRKVFETKESVLEHTSDFALLYEPLIAQDSCLMCHANAAKDEVLGVMELKISLKELHEGITQSMYWVIGSTAVACLIALSGLWVFFERELIRPLGFLRAMAQDLTSTKEGDLTKRIAIKRQDEVGITSSFFNRFIEKIQSTIKIAKNVSTENLQTINNLNEISLELSKNSAIQVAHIDTIDSFSKDIASQTQGVKDNIAAMVESVSSTQNALDEFIANLESVASKMEQSSQDHQQIFESAKVLVQNADQTRQTLSFIADIADQTNLLALNAAIEAARAGEHGRGFAVVADEVRKLAERTQKSLNEISAMTNASVQSIQEVGEEIQTTAQEAEQVAQQAKELIGNAHRTKELLAQSLQASSDIAIKNEEVFAKTLSLNQKIEQIVKLSSRTKELGSEVESIVKSTEQKTKELDSGISAFKT</sequence>
<comment type="similarity">
    <text evidence="2">Belongs to the methyl-accepting chemotaxis (MCP) protein family.</text>
</comment>
<name>A0A5M9QMU9_9HELI</name>
<dbReference type="Pfam" id="PF00672">
    <property type="entry name" value="HAMP"/>
    <property type="match status" value="1"/>
</dbReference>
<dbReference type="EMBL" id="VXKE01000014">
    <property type="protein sequence ID" value="KAA8709561.1"/>
    <property type="molecule type" value="Genomic_DNA"/>
</dbReference>
<dbReference type="GO" id="GO:0016020">
    <property type="term" value="C:membrane"/>
    <property type="evidence" value="ECO:0007669"/>
    <property type="project" value="InterPro"/>
</dbReference>
<comment type="caution">
    <text evidence="8">The sequence shown here is derived from an EMBL/GenBank/DDBJ whole genome shotgun (WGS) entry which is preliminary data.</text>
</comment>
<evidence type="ECO:0000256" key="3">
    <source>
        <dbReference type="PROSITE-ProRule" id="PRU00284"/>
    </source>
</evidence>
<dbReference type="InterPro" id="IPR003660">
    <property type="entry name" value="HAMP_dom"/>
</dbReference>
<accession>A0A5M9QMU9</accession>
<gene>
    <name evidence="8" type="ORF">F4V45_04585</name>
</gene>
<evidence type="ECO:0000256" key="4">
    <source>
        <dbReference type="SAM" id="Coils"/>
    </source>
</evidence>
<evidence type="ECO:0000313" key="9">
    <source>
        <dbReference type="Proteomes" id="UP000323707"/>
    </source>
</evidence>
<evidence type="ECO:0000259" key="7">
    <source>
        <dbReference type="PROSITE" id="PS50885"/>
    </source>
</evidence>
<evidence type="ECO:0000256" key="1">
    <source>
        <dbReference type="ARBA" id="ARBA00023224"/>
    </source>
</evidence>
<dbReference type="PROSITE" id="PS50885">
    <property type="entry name" value="HAMP"/>
    <property type="match status" value="1"/>
</dbReference>
<dbReference type="Gene3D" id="1.10.287.950">
    <property type="entry name" value="Methyl-accepting chemotaxis protein"/>
    <property type="match status" value="1"/>
</dbReference>
<dbReference type="GO" id="GO:0004888">
    <property type="term" value="F:transmembrane signaling receptor activity"/>
    <property type="evidence" value="ECO:0007669"/>
    <property type="project" value="InterPro"/>
</dbReference>
<reference evidence="8 9" key="1">
    <citation type="submission" date="2019-09" db="EMBL/GenBank/DDBJ databases">
        <title>Draft genome sequence of various Type strains from the CCUG.</title>
        <authorList>
            <person name="Pineiro-Iglesias B."/>
            <person name="Tunovic T."/>
            <person name="Unosson C."/>
            <person name="Inganas E."/>
            <person name="Ohlen M."/>
            <person name="Cardew S."/>
            <person name="Jensie-Markopoulos S."/>
            <person name="Salva-Serra F."/>
            <person name="Jaen-Luchoro D."/>
            <person name="Karlsson R."/>
            <person name="Svensson-Stadler L."/>
            <person name="Chun J."/>
            <person name="Moore E."/>
        </authorList>
    </citation>
    <scope>NUCLEOTIDE SEQUENCE [LARGE SCALE GENOMIC DNA]</scope>
    <source>
        <strain evidence="8 9">CCUG 32756T</strain>
    </source>
</reference>
<keyword evidence="5" id="KW-0472">Membrane</keyword>
<feature type="transmembrane region" description="Helical" evidence="5">
    <location>
        <begin position="9"/>
        <end position="28"/>
    </location>
</feature>
<keyword evidence="5" id="KW-1133">Transmembrane helix</keyword>
<dbReference type="Pfam" id="PF00015">
    <property type="entry name" value="MCPsignal"/>
    <property type="match status" value="1"/>
</dbReference>
<feature type="transmembrane region" description="Helical" evidence="5">
    <location>
        <begin position="170"/>
        <end position="192"/>
    </location>
</feature>
<dbReference type="PRINTS" id="PR00260">
    <property type="entry name" value="CHEMTRNSDUCR"/>
</dbReference>
<keyword evidence="5" id="KW-0812">Transmembrane</keyword>
<dbReference type="Gene3D" id="3.30.450.290">
    <property type="match status" value="1"/>
</dbReference>
<proteinExistence type="inferred from homology"/>
<keyword evidence="4" id="KW-0175">Coiled coil</keyword>
<organism evidence="8 9">
    <name type="scientific">Helicobacter canis</name>
    <dbReference type="NCBI Taxonomy" id="29419"/>
    <lineage>
        <taxon>Bacteria</taxon>
        <taxon>Pseudomonadati</taxon>
        <taxon>Campylobacterota</taxon>
        <taxon>Epsilonproteobacteria</taxon>
        <taxon>Campylobacterales</taxon>
        <taxon>Helicobacteraceae</taxon>
        <taxon>Helicobacter</taxon>
    </lineage>
</organism>
<dbReference type="AlphaFoldDB" id="A0A5M9QMU9"/>
<evidence type="ECO:0000256" key="2">
    <source>
        <dbReference type="ARBA" id="ARBA00029447"/>
    </source>
</evidence>
<dbReference type="SMART" id="SM00283">
    <property type="entry name" value="MA"/>
    <property type="match status" value="1"/>
</dbReference>
<evidence type="ECO:0000256" key="5">
    <source>
        <dbReference type="SAM" id="Phobius"/>
    </source>
</evidence>
<evidence type="ECO:0000259" key="6">
    <source>
        <dbReference type="PROSITE" id="PS50111"/>
    </source>
</evidence>
<dbReference type="SMART" id="SM00304">
    <property type="entry name" value="HAMP"/>
    <property type="match status" value="1"/>
</dbReference>
<dbReference type="Proteomes" id="UP000323707">
    <property type="component" value="Unassembled WGS sequence"/>
</dbReference>
<feature type="domain" description="HAMP" evidence="7">
    <location>
        <begin position="194"/>
        <end position="249"/>
    </location>
</feature>
<feature type="domain" description="Methyl-accepting transducer" evidence="6">
    <location>
        <begin position="254"/>
        <end position="504"/>
    </location>
</feature>
<dbReference type="PANTHER" id="PTHR32089:SF112">
    <property type="entry name" value="LYSOZYME-LIKE PROTEIN-RELATED"/>
    <property type="match status" value="1"/>
</dbReference>
<dbReference type="SUPFAM" id="SSF58104">
    <property type="entry name" value="Methyl-accepting chemotaxis protein (MCP) signaling domain"/>
    <property type="match status" value="1"/>
</dbReference>
<dbReference type="GO" id="GO:0006935">
    <property type="term" value="P:chemotaxis"/>
    <property type="evidence" value="ECO:0007669"/>
    <property type="project" value="InterPro"/>
</dbReference>
<dbReference type="PANTHER" id="PTHR32089">
    <property type="entry name" value="METHYL-ACCEPTING CHEMOTAXIS PROTEIN MCPB"/>
    <property type="match status" value="1"/>
</dbReference>
<dbReference type="CDD" id="cd06225">
    <property type="entry name" value="HAMP"/>
    <property type="match status" value="1"/>
</dbReference>
<dbReference type="InterPro" id="IPR004090">
    <property type="entry name" value="Chemotax_Me-accpt_rcpt"/>
</dbReference>
<feature type="coiled-coil region" evidence="4">
    <location>
        <begin position="423"/>
        <end position="454"/>
    </location>
</feature>
<dbReference type="Gene3D" id="6.10.340.10">
    <property type="match status" value="1"/>
</dbReference>
<dbReference type="InterPro" id="IPR004089">
    <property type="entry name" value="MCPsignal_dom"/>
</dbReference>